<name>A0A182FX65_ANOAL</name>
<keyword evidence="2" id="KW-0812">Transmembrane</keyword>
<protein>
    <submittedName>
        <fullName evidence="3">Uncharacterized protein</fullName>
    </submittedName>
</protein>
<accession>A0A182FX65</accession>
<reference evidence="3" key="2">
    <citation type="submission" date="2022-08" db="UniProtKB">
        <authorList>
            <consortium name="EnsemblMetazoa"/>
        </authorList>
    </citation>
    <scope>IDENTIFICATION</scope>
    <source>
        <strain evidence="3">STECLA/ALBI9_A</strain>
    </source>
</reference>
<keyword evidence="2" id="KW-1133">Transmembrane helix</keyword>
<keyword evidence="4" id="KW-1185">Reference proteome</keyword>
<reference evidence="3 4" key="1">
    <citation type="journal article" date="2017" name="G3 (Bethesda)">
        <title>The Physical Genome Mapping of Anopheles albimanus Corrected Scaffold Misassemblies and Identified Interarm Rearrangements in Genus Anopheles.</title>
        <authorList>
            <person name="Artemov G.N."/>
            <person name="Peery A.N."/>
            <person name="Jiang X."/>
            <person name="Tu Z."/>
            <person name="Stegniy V.N."/>
            <person name="Sharakhova M.V."/>
            <person name="Sharakhov I.V."/>
        </authorList>
    </citation>
    <scope>NUCLEOTIDE SEQUENCE [LARGE SCALE GENOMIC DNA]</scope>
    <source>
        <strain evidence="3 4">ALBI9_A</strain>
    </source>
</reference>
<dbReference type="EnsemblMetazoa" id="AALB014241-RA">
    <property type="protein sequence ID" value="AALB014241-PA"/>
    <property type="gene ID" value="AALB014241"/>
</dbReference>
<sequence length="195" mass="19751">MVVAYDDDDGGSVTADDDGGNDGDGPVGGSAVLDGVVSGGNLLAAHGRRRPSLSPQAQPSTPAPLVALSSSVTNHSFPHHHHRKAFRRKAEAGAPGATVQQRRMVSVQLEASLPTDSQPPLVSASVCEPAFIVLSDINLAVAATITIGAAATTIAVCSIIIDRISASIFGMCHRIHGAASCSRTAGAMAPSRPSA</sequence>
<proteinExistence type="predicted"/>
<feature type="compositionally biased region" description="Acidic residues" evidence="1">
    <location>
        <begin position="1"/>
        <end position="21"/>
    </location>
</feature>
<dbReference type="VEuPathDB" id="VectorBase:AALB20_034325"/>
<evidence type="ECO:0000313" key="3">
    <source>
        <dbReference type="EnsemblMetazoa" id="AALB014241-PA"/>
    </source>
</evidence>
<dbReference type="AlphaFoldDB" id="A0A182FX65"/>
<evidence type="ECO:0000256" key="1">
    <source>
        <dbReference type="SAM" id="MobiDB-lite"/>
    </source>
</evidence>
<organism evidence="3 4">
    <name type="scientific">Anopheles albimanus</name>
    <name type="common">New world malaria mosquito</name>
    <dbReference type="NCBI Taxonomy" id="7167"/>
    <lineage>
        <taxon>Eukaryota</taxon>
        <taxon>Metazoa</taxon>
        <taxon>Ecdysozoa</taxon>
        <taxon>Arthropoda</taxon>
        <taxon>Hexapoda</taxon>
        <taxon>Insecta</taxon>
        <taxon>Pterygota</taxon>
        <taxon>Neoptera</taxon>
        <taxon>Endopterygota</taxon>
        <taxon>Diptera</taxon>
        <taxon>Nematocera</taxon>
        <taxon>Culicoidea</taxon>
        <taxon>Culicidae</taxon>
        <taxon>Anophelinae</taxon>
        <taxon>Anopheles</taxon>
    </lineage>
</organism>
<keyword evidence="2" id="KW-0472">Membrane</keyword>
<evidence type="ECO:0000256" key="2">
    <source>
        <dbReference type="SAM" id="Phobius"/>
    </source>
</evidence>
<dbReference type="Proteomes" id="UP000069272">
    <property type="component" value="Chromosome 2R"/>
</dbReference>
<feature type="transmembrane region" description="Helical" evidence="2">
    <location>
        <begin position="139"/>
        <end position="161"/>
    </location>
</feature>
<evidence type="ECO:0000313" key="4">
    <source>
        <dbReference type="Proteomes" id="UP000069272"/>
    </source>
</evidence>
<feature type="region of interest" description="Disordered" evidence="1">
    <location>
        <begin position="1"/>
        <end position="33"/>
    </location>
</feature>